<evidence type="ECO:0000256" key="1">
    <source>
        <dbReference type="SAM" id="MobiDB-lite"/>
    </source>
</evidence>
<dbReference type="AlphaFoldDB" id="A0A6I6F1K7"/>
<sequence length="133" mass="15004">MDDKDIFLKGLAQIYNGIGSQSTWVGSSWSPENISAEQLLTMNKLFLDMIAEARVTLGYYYNREDSEKPYSYGEAKAEIQSYKTAKSFNAPKTISDIKETKNINESQEAKESADTKEHGQRKEPRPGRISIGQ</sequence>
<dbReference type="Proteomes" id="UP000422764">
    <property type="component" value="Chromosome"/>
</dbReference>
<feature type="compositionally biased region" description="Basic and acidic residues" evidence="1">
    <location>
        <begin position="95"/>
        <end position="126"/>
    </location>
</feature>
<evidence type="ECO:0000313" key="3">
    <source>
        <dbReference type="Proteomes" id="UP000422764"/>
    </source>
</evidence>
<reference evidence="2 3" key="1">
    <citation type="submission" date="2019-12" db="EMBL/GenBank/DDBJ databases">
        <title>Genome sequenceing of Clostridium bovifaecis.</title>
        <authorList>
            <person name="Yao Y."/>
        </authorList>
    </citation>
    <scope>NUCLEOTIDE SEQUENCE [LARGE SCALE GENOMIC DNA]</scope>
    <source>
        <strain evidence="2 3">BXX</strain>
    </source>
</reference>
<gene>
    <name evidence="2" type="ORF">GOM49_03400</name>
</gene>
<keyword evidence="3" id="KW-1185">Reference proteome</keyword>
<feature type="region of interest" description="Disordered" evidence="1">
    <location>
        <begin position="93"/>
        <end position="133"/>
    </location>
</feature>
<organism evidence="2 3">
    <name type="scientific">Clostridium bovifaecis</name>
    <dbReference type="NCBI Taxonomy" id="2184719"/>
    <lineage>
        <taxon>Bacteria</taxon>
        <taxon>Bacillati</taxon>
        <taxon>Bacillota</taxon>
        <taxon>Clostridia</taxon>
        <taxon>Eubacteriales</taxon>
        <taxon>Clostridiaceae</taxon>
        <taxon>Clostridium</taxon>
    </lineage>
</organism>
<protein>
    <submittedName>
        <fullName evidence="2">Uncharacterized protein</fullName>
    </submittedName>
</protein>
<proteinExistence type="predicted"/>
<evidence type="ECO:0000313" key="2">
    <source>
        <dbReference type="EMBL" id="QGU94288.1"/>
    </source>
</evidence>
<accession>A0A6I6F1K7</accession>
<name>A0A6I6F1K7_9CLOT</name>
<dbReference type="EMBL" id="CP046522">
    <property type="protein sequence ID" value="QGU94288.1"/>
    <property type="molecule type" value="Genomic_DNA"/>
</dbReference>